<dbReference type="EMBL" id="CP147988">
    <property type="protein sequence ID" value="WXK48927.1"/>
    <property type="molecule type" value="Genomic_DNA"/>
</dbReference>
<name>A0ABZ2Q498_9FLAO</name>
<dbReference type="Proteomes" id="UP001447857">
    <property type="component" value="Chromosome"/>
</dbReference>
<gene>
    <name evidence="1" type="ORF">V6624_18055</name>
</gene>
<dbReference type="RefSeq" id="WP_338839613.1">
    <property type="nucleotide sequence ID" value="NZ_CP147988.1"/>
</dbReference>
<accession>A0ABZ2Q498</accession>
<keyword evidence="2" id="KW-1185">Reference proteome</keyword>
<sequence>MKLGVMGAGAIKINFAIKAAQLGYGVLAFDAKEIGNLKEIAKKNRWQRTDS</sequence>
<evidence type="ECO:0008006" key="3">
    <source>
        <dbReference type="Google" id="ProtNLM"/>
    </source>
</evidence>
<protein>
    <recommendedName>
        <fullName evidence="3">6-phosphogluconate dehydrogenase NADP-binding domain-containing protein</fullName>
    </recommendedName>
</protein>
<organism evidence="1 2">
    <name type="scientific">Flavobacterium ginsenosidimutans</name>
    <dbReference type="NCBI Taxonomy" id="687844"/>
    <lineage>
        <taxon>Bacteria</taxon>
        <taxon>Pseudomonadati</taxon>
        <taxon>Bacteroidota</taxon>
        <taxon>Flavobacteriia</taxon>
        <taxon>Flavobacteriales</taxon>
        <taxon>Flavobacteriaceae</taxon>
        <taxon>Flavobacterium</taxon>
    </lineage>
</organism>
<proteinExistence type="predicted"/>
<evidence type="ECO:0000313" key="1">
    <source>
        <dbReference type="EMBL" id="WXK48927.1"/>
    </source>
</evidence>
<evidence type="ECO:0000313" key="2">
    <source>
        <dbReference type="Proteomes" id="UP001447857"/>
    </source>
</evidence>
<reference evidence="1 2" key="1">
    <citation type="submission" date="2024-02" db="EMBL/GenBank/DDBJ databases">
        <title>complete genome of Flavobacterium ginsenosidimutans Str. YTB16.</title>
        <authorList>
            <person name="Wang Q."/>
        </authorList>
    </citation>
    <scope>NUCLEOTIDE SEQUENCE [LARGE SCALE GENOMIC DNA]</scope>
    <source>
        <strain evidence="1 2">YTB16</strain>
    </source>
</reference>